<protein>
    <submittedName>
        <fullName evidence="2">DMSO reductase</fullName>
    </submittedName>
</protein>
<dbReference type="InterPro" id="IPR007059">
    <property type="entry name" value="DmsC"/>
</dbReference>
<proteinExistence type="predicted"/>
<dbReference type="Proteomes" id="UP000697995">
    <property type="component" value="Unassembled WGS sequence"/>
</dbReference>
<name>A0ABS1CVM8_9PROT</name>
<reference evidence="2 3" key="1">
    <citation type="journal article" date="2020" name="Microorganisms">
        <title>Osmotic Adaptation and Compatible Solute Biosynthesis of Phototrophic Bacteria as Revealed from Genome Analyses.</title>
        <authorList>
            <person name="Imhoff J.F."/>
            <person name="Rahn T."/>
            <person name="Kunzel S."/>
            <person name="Keller A."/>
            <person name="Neulinger S.C."/>
        </authorList>
    </citation>
    <scope>NUCLEOTIDE SEQUENCE [LARGE SCALE GENOMIC DNA]</scope>
    <source>
        <strain evidence="2 3">DSM 15382</strain>
    </source>
</reference>
<dbReference type="PANTHER" id="PTHR38095:SF1">
    <property type="entry name" value="ANAEROBIC DIMETHYL SULFOXIDE REDUCTASE CHAIN YNFH"/>
    <property type="match status" value="1"/>
</dbReference>
<dbReference type="PANTHER" id="PTHR38095">
    <property type="entry name" value="ANAEROBIC DIMETHYL SULFOXIDE REDUCTASE CHAIN YNFH"/>
    <property type="match status" value="1"/>
</dbReference>
<feature type="transmembrane region" description="Helical" evidence="1">
    <location>
        <begin position="38"/>
        <end position="63"/>
    </location>
</feature>
<feature type="transmembrane region" description="Helical" evidence="1">
    <location>
        <begin position="144"/>
        <end position="167"/>
    </location>
</feature>
<sequence>MNPAPSIVFFTTASGAGYGLLFWLGLLRPVGLLPAVPAFALLCLAVALVLITAGLASSLLHLGNPQRAWRALSQWRSSWLSREGVAASITYVPALVFGWALWAGQPGLATLAGLLAAAGAAVTVWCTGMIYASLKPIPQWHHPLVAPGYVLLSAYSGMALLAAVSALGGVVGGPASFIVTLGIAGVILKLAYWNMIDGLRPVATAESATSLGFIGKVRPLDPPHTETNYLLREMGFRVARKHASALRKLALALAFGLPILLALLATQLGGGVALAALLLAALSALGGLLVERWLMFAEATHTVTLYYRGG</sequence>
<feature type="transmembrane region" description="Helical" evidence="1">
    <location>
        <begin position="272"/>
        <end position="290"/>
    </location>
</feature>
<feature type="transmembrane region" description="Helical" evidence="1">
    <location>
        <begin position="249"/>
        <end position="266"/>
    </location>
</feature>
<evidence type="ECO:0000313" key="2">
    <source>
        <dbReference type="EMBL" id="MBK1658557.1"/>
    </source>
</evidence>
<keyword evidence="1" id="KW-0472">Membrane</keyword>
<keyword evidence="3" id="KW-1185">Reference proteome</keyword>
<evidence type="ECO:0000256" key="1">
    <source>
        <dbReference type="SAM" id="Phobius"/>
    </source>
</evidence>
<gene>
    <name evidence="2" type="ORF">CKO45_09970</name>
</gene>
<organism evidence="2 3">
    <name type="scientific">Paracraurococcus ruber</name>
    <dbReference type="NCBI Taxonomy" id="77675"/>
    <lineage>
        <taxon>Bacteria</taxon>
        <taxon>Pseudomonadati</taxon>
        <taxon>Pseudomonadota</taxon>
        <taxon>Alphaproteobacteria</taxon>
        <taxon>Acetobacterales</taxon>
        <taxon>Roseomonadaceae</taxon>
        <taxon>Paracraurococcus</taxon>
    </lineage>
</organism>
<dbReference type="EMBL" id="NRSG01000057">
    <property type="protein sequence ID" value="MBK1658557.1"/>
    <property type="molecule type" value="Genomic_DNA"/>
</dbReference>
<comment type="caution">
    <text evidence="2">The sequence shown here is derived from an EMBL/GenBank/DDBJ whole genome shotgun (WGS) entry which is preliminary data.</text>
</comment>
<feature type="transmembrane region" description="Helical" evidence="1">
    <location>
        <begin position="108"/>
        <end position="132"/>
    </location>
</feature>
<feature type="transmembrane region" description="Helical" evidence="1">
    <location>
        <begin position="173"/>
        <end position="192"/>
    </location>
</feature>
<keyword evidence="1" id="KW-0812">Transmembrane</keyword>
<feature type="transmembrane region" description="Helical" evidence="1">
    <location>
        <begin position="84"/>
        <end position="102"/>
    </location>
</feature>
<accession>A0ABS1CVM8</accession>
<dbReference type="RefSeq" id="WP_133220022.1">
    <property type="nucleotide sequence ID" value="NZ_NRSG01000057.1"/>
</dbReference>
<evidence type="ECO:0000313" key="3">
    <source>
        <dbReference type="Proteomes" id="UP000697995"/>
    </source>
</evidence>
<feature type="transmembrane region" description="Helical" evidence="1">
    <location>
        <begin position="7"/>
        <end position="26"/>
    </location>
</feature>
<keyword evidence="1" id="KW-1133">Transmembrane helix</keyword>
<dbReference type="Pfam" id="PF04976">
    <property type="entry name" value="DmsC"/>
    <property type="match status" value="1"/>
</dbReference>